<dbReference type="PROSITE" id="PS51257">
    <property type="entry name" value="PROKAR_LIPOPROTEIN"/>
    <property type="match status" value="1"/>
</dbReference>
<dbReference type="InterPro" id="IPR000535">
    <property type="entry name" value="MSP_dom"/>
</dbReference>
<dbReference type="RefSeq" id="WP_067229034.1">
    <property type="nucleotide sequence ID" value="NZ_CP014145.1"/>
</dbReference>
<dbReference type="KEGG" id="mvd:AWU67_11390"/>
<dbReference type="InterPro" id="IPR039424">
    <property type="entry name" value="SBP_5"/>
</dbReference>
<feature type="signal peptide" evidence="2">
    <location>
        <begin position="1"/>
        <end position="19"/>
    </location>
</feature>
<dbReference type="GO" id="GO:1904680">
    <property type="term" value="F:peptide transmembrane transporter activity"/>
    <property type="evidence" value="ECO:0007669"/>
    <property type="project" value="TreeGrafter"/>
</dbReference>
<gene>
    <name evidence="4" type="ORF">AWU67_11390</name>
</gene>
<evidence type="ECO:0000259" key="3">
    <source>
        <dbReference type="PROSITE" id="PS50202"/>
    </source>
</evidence>
<dbReference type="EMBL" id="CP014145">
    <property type="protein sequence ID" value="AMB59366.1"/>
    <property type="molecule type" value="Genomic_DNA"/>
</dbReference>
<feature type="chain" id="PRO_5039564965" description="MSP domain-containing protein" evidence="2">
    <location>
        <begin position="20"/>
        <end position="512"/>
    </location>
</feature>
<organism evidence="4 5">
    <name type="scientific">Microterricola viridarii</name>
    <dbReference type="NCBI Taxonomy" id="412690"/>
    <lineage>
        <taxon>Bacteria</taxon>
        <taxon>Bacillati</taxon>
        <taxon>Actinomycetota</taxon>
        <taxon>Actinomycetes</taxon>
        <taxon>Micrococcales</taxon>
        <taxon>Microbacteriaceae</taxon>
        <taxon>Microterricola</taxon>
    </lineage>
</organism>
<dbReference type="Proteomes" id="UP000058305">
    <property type="component" value="Chromosome"/>
</dbReference>
<protein>
    <recommendedName>
        <fullName evidence="3">MSP domain-containing protein</fullName>
    </recommendedName>
</protein>
<dbReference type="InterPro" id="IPR000914">
    <property type="entry name" value="SBP_5_dom"/>
</dbReference>
<evidence type="ECO:0000256" key="1">
    <source>
        <dbReference type="ARBA" id="ARBA00022729"/>
    </source>
</evidence>
<reference evidence="5" key="2">
    <citation type="submission" date="2016-01" db="EMBL/GenBank/DDBJ databases">
        <title>First complete genome sequence of a species in the genus Microterricola, an extremophilic cold active enzyme producing strain ERGS5:02 isolated from Sikkim Himalaya.</title>
        <authorList>
            <person name="Kumar R."/>
            <person name="Singh D."/>
            <person name="Swarnkar M.K."/>
        </authorList>
    </citation>
    <scope>NUCLEOTIDE SEQUENCE [LARGE SCALE GENOMIC DNA]</scope>
    <source>
        <strain evidence="5">ERGS5:02</strain>
    </source>
</reference>
<name>A0A0X8E5G0_9MICO</name>
<dbReference type="PROSITE" id="PS50202">
    <property type="entry name" value="MSP"/>
    <property type="match status" value="1"/>
</dbReference>
<dbReference type="AlphaFoldDB" id="A0A0X8E5G0"/>
<sequence>MKKATIAAVITASALVLTACSGGTSTDSGTDAAGGDAVKALSIGNFLDITSWDPALADIGFDGPYLSAIYDPLLTVDGDGQPQPALATDWEVSDDFKTITMNLRTDAEFSNGEAFNADVAVQSLDYLKAGVRSQEAFQKVESFEAVDEDTIAIHLTQRDDTILYFMGLGRSYMMAPEAMTAGTLAETPVGSGPYTLGDASIPGAEYHFDKVAGHWASADFPFDPLTVTPLSDATAMLNGMEGGQFNLIYGDKTGMDMAPDNDWNVSSGLSMWVGLQFSDRVGATEMGKPLGDVRVRQALNYAFDGQQMVDTIGQGVGVATNQVFPAETAGYVKALNDIHKPSMDKAKALLAEAGYADGFDVTMPMAPPFQPWQAIVEQTFGELGIRVTFKETDFMQYMSVAPEYPMFVAVIAMDANPVATVERQIAKPQWYNPNPGIAEFPEIQKQIDVVFSAEPGDAQTAEIEKLNTLVTEQAFFSVWSQSTNTYISTSDFTVTPVVGMMFPTLRQIKVVG</sequence>
<dbReference type="GO" id="GO:0015833">
    <property type="term" value="P:peptide transport"/>
    <property type="evidence" value="ECO:0007669"/>
    <property type="project" value="TreeGrafter"/>
</dbReference>
<keyword evidence="5" id="KW-1185">Reference proteome</keyword>
<evidence type="ECO:0000256" key="2">
    <source>
        <dbReference type="SAM" id="SignalP"/>
    </source>
</evidence>
<dbReference type="Gene3D" id="3.40.190.10">
    <property type="entry name" value="Periplasmic binding protein-like II"/>
    <property type="match status" value="1"/>
</dbReference>
<keyword evidence="1 2" id="KW-0732">Signal</keyword>
<reference evidence="4 5" key="1">
    <citation type="journal article" date="2016" name="J. Biotechnol.">
        <title>First complete genome sequence of a species in the genus Microterricola, an extremophilic cold active enzyme producing bacterial strain ERGS5:02 isolated from Sikkim Himalaya.</title>
        <authorList>
            <person name="Himanshu"/>
            <person name="Swarnkar M.K."/>
            <person name="Singh D."/>
            <person name="Kumar R."/>
        </authorList>
    </citation>
    <scope>NUCLEOTIDE SEQUENCE [LARGE SCALE GENOMIC DNA]</scope>
    <source>
        <strain evidence="4 5">ERGS5:02</strain>
    </source>
</reference>
<evidence type="ECO:0000313" key="4">
    <source>
        <dbReference type="EMBL" id="AMB59366.1"/>
    </source>
</evidence>
<accession>A0A0X8E5G0</accession>
<dbReference type="OrthoDB" id="9803988at2"/>
<dbReference type="PANTHER" id="PTHR30290:SF38">
    <property type="entry name" value="D,D-DIPEPTIDE-BINDING PERIPLASMIC PROTEIN DDPA-RELATED"/>
    <property type="match status" value="1"/>
</dbReference>
<dbReference type="SUPFAM" id="SSF53850">
    <property type="entry name" value="Periplasmic binding protein-like II"/>
    <property type="match status" value="1"/>
</dbReference>
<dbReference type="Gene3D" id="3.10.105.10">
    <property type="entry name" value="Dipeptide-binding Protein, Domain 3"/>
    <property type="match status" value="1"/>
</dbReference>
<feature type="domain" description="MSP" evidence="3">
    <location>
        <begin position="436"/>
        <end position="512"/>
    </location>
</feature>
<dbReference type="PANTHER" id="PTHR30290">
    <property type="entry name" value="PERIPLASMIC BINDING COMPONENT OF ABC TRANSPORTER"/>
    <property type="match status" value="1"/>
</dbReference>
<proteinExistence type="predicted"/>
<dbReference type="Pfam" id="PF00496">
    <property type="entry name" value="SBP_bac_5"/>
    <property type="match status" value="1"/>
</dbReference>
<evidence type="ECO:0000313" key="5">
    <source>
        <dbReference type="Proteomes" id="UP000058305"/>
    </source>
</evidence>